<evidence type="ECO:0000259" key="4">
    <source>
        <dbReference type="PROSITE" id="PS51752"/>
    </source>
</evidence>
<sequence length="677" mass="71354">MAGRRLPLQRAFHIGSYLSDCNAVIRPYARRTSRCFVFQTHQPLYKRALKQLCSPNMAPLPIFIPDFANLQIAQGVNMTERLTPPYSIRTSPTFGIALGNAFKHETPSFSSELESFSCAAAGAVEAFNFQYTDGTYIEANAGGAPASSVVTLLPEEHVTGVSGYVTSNQITSLQFSTSRRNITCGTGTEGSKFETEIPDGSRAVGFFGTADGGTVTSFGVQFAKLPAVRTLDKRTLANDTSNVTVTVFEPQLLITPSATNMWATNNQTALNAAKALASKELSPIYDNIIANGNEAWVESVPDPIGTFSPAGGFGAAHPHIMEGLDVGGEAAAILAGIRGVVTWYNACTKSLSTAESILDGSLDTDVQAPIYTSALADFLGVDSVSLNLIPSASAFPVYILGFLPLRADFWEQVGAIAIAIVASIAFIIEQLDRDYSLSVNVYNFDPKNHWVVDDWASNNGAISGGPFTNAALVPLNNTVSGPSGPIETLQWVASWATYVFGNKDTIGDGMFIAVQAELGTAGSGSGFTFGYRVHATSEDNQMALMDGLTDLETFVNTANGSWHQTKALTITEQVSGQTIYANSPSLSGVKSSTYTLDIAIGLPLPAVGAPLPSTTSLAPTSTHPSTTVSSSAKSTQTGSPAQGFAQCGGTGWTGATFCIAGYTCTSENAFFSQCLPQ</sequence>
<feature type="compositionally biased region" description="Low complexity" evidence="2">
    <location>
        <begin position="613"/>
        <end position="631"/>
    </location>
</feature>
<accession>A0A8H6X3J3</accession>
<dbReference type="GO" id="GO:0030248">
    <property type="term" value="F:cellulose binding"/>
    <property type="evidence" value="ECO:0007669"/>
    <property type="project" value="InterPro"/>
</dbReference>
<dbReference type="PROSITE" id="PS51164">
    <property type="entry name" value="CBM1_2"/>
    <property type="match status" value="1"/>
</dbReference>
<dbReference type="GO" id="GO:0005576">
    <property type="term" value="C:extracellular region"/>
    <property type="evidence" value="ECO:0007669"/>
    <property type="project" value="InterPro"/>
</dbReference>
<dbReference type="Pfam" id="PF01419">
    <property type="entry name" value="Jacalin"/>
    <property type="match status" value="1"/>
</dbReference>
<keyword evidence="6" id="KW-1185">Reference proteome</keyword>
<organism evidence="5 6">
    <name type="scientific">Mycena venus</name>
    <dbReference type="NCBI Taxonomy" id="2733690"/>
    <lineage>
        <taxon>Eukaryota</taxon>
        <taxon>Fungi</taxon>
        <taxon>Dikarya</taxon>
        <taxon>Basidiomycota</taxon>
        <taxon>Agaricomycotina</taxon>
        <taxon>Agaricomycetes</taxon>
        <taxon>Agaricomycetidae</taxon>
        <taxon>Agaricales</taxon>
        <taxon>Marasmiineae</taxon>
        <taxon>Mycenaceae</taxon>
        <taxon>Mycena</taxon>
    </lineage>
</organism>
<dbReference type="InterPro" id="IPR035971">
    <property type="entry name" value="CBD_sf"/>
</dbReference>
<evidence type="ECO:0000313" key="5">
    <source>
        <dbReference type="EMBL" id="KAF7333798.1"/>
    </source>
</evidence>
<dbReference type="SMART" id="SM00915">
    <property type="entry name" value="Jacalin"/>
    <property type="match status" value="1"/>
</dbReference>
<proteinExistence type="predicted"/>
<feature type="region of interest" description="Disordered" evidence="2">
    <location>
        <begin position="613"/>
        <end position="640"/>
    </location>
</feature>
<feature type="domain" description="Jacalin-type lectin" evidence="4">
    <location>
        <begin position="88"/>
        <end position="224"/>
    </location>
</feature>
<dbReference type="SUPFAM" id="SSF51101">
    <property type="entry name" value="Mannose-binding lectins"/>
    <property type="match status" value="1"/>
</dbReference>
<dbReference type="SMART" id="SM00236">
    <property type="entry name" value="fCBD"/>
    <property type="match status" value="1"/>
</dbReference>
<dbReference type="GO" id="GO:0005975">
    <property type="term" value="P:carbohydrate metabolic process"/>
    <property type="evidence" value="ECO:0007669"/>
    <property type="project" value="InterPro"/>
</dbReference>
<dbReference type="InterPro" id="IPR000254">
    <property type="entry name" value="CBD"/>
</dbReference>
<keyword evidence="5" id="KW-0436">Ligase</keyword>
<evidence type="ECO:0000256" key="1">
    <source>
        <dbReference type="ARBA" id="ARBA00022729"/>
    </source>
</evidence>
<dbReference type="InterPro" id="IPR036404">
    <property type="entry name" value="Jacalin-like_lectin_dom_sf"/>
</dbReference>
<evidence type="ECO:0000259" key="3">
    <source>
        <dbReference type="PROSITE" id="PS51164"/>
    </source>
</evidence>
<dbReference type="Pfam" id="PF00734">
    <property type="entry name" value="CBM_1"/>
    <property type="match status" value="1"/>
</dbReference>
<feature type="domain" description="CBM1" evidence="3">
    <location>
        <begin position="639"/>
        <end position="675"/>
    </location>
</feature>
<dbReference type="Proteomes" id="UP000620124">
    <property type="component" value="Unassembled WGS sequence"/>
</dbReference>
<gene>
    <name evidence="5" type="ORF">MVEN_02336600</name>
</gene>
<dbReference type="PROSITE" id="PS00562">
    <property type="entry name" value="CBM1_1"/>
    <property type="match status" value="1"/>
</dbReference>
<keyword evidence="1" id="KW-0732">Signal</keyword>
<evidence type="ECO:0000256" key="2">
    <source>
        <dbReference type="SAM" id="MobiDB-lite"/>
    </source>
</evidence>
<protein>
    <submittedName>
        <fullName evidence="5">Threonine--tRNA ligase</fullName>
    </submittedName>
</protein>
<dbReference type="OrthoDB" id="1062969at2759"/>
<name>A0A8H6X3J3_9AGAR</name>
<dbReference type="EMBL" id="JACAZI010000028">
    <property type="protein sequence ID" value="KAF7333798.1"/>
    <property type="molecule type" value="Genomic_DNA"/>
</dbReference>
<dbReference type="SUPFAM" id="SSF57180">
    <property type="entry name" value="Cellulose-binding domain"/>
    <property type="match status" value="1"/>
</dbReference>
<dbReference type="AlphaFoldDB" id="A0A8H6X3J3"/>
<dbReference type="PROSITE" id="PS51752">
    <property type="entry name" value="JACALIN_LECTIN"/>
    <property type="match status" value="1"/>
</dbReference>
<dbReference type="PANTHER" id="PTHR46506">
    <property type="entry name" value="OS05G0143600 PROTEIN"/>
    <property type="match status" value="1"/>
</dbReference>
<dbReference type="GO" id="GO:0016874">
    <property type="term" value="F:ligase activity"/>
    <property type="evidence" value="ECO:0007669"/>
    <property type="project" value="UniProtKB-KW"/>
</dbReference>
<dbReference type="InterPro" id="IPR001229">
    <property type="entry name" value="Jacalin-like_lectin_dom"/>
</dbReference>
<comment type="caution">
    <text evidence="5">The sequence shown here is derived from an EMBL/GenBank/DDBJ whole genome shotgun (WGS) entry which is preliminary data.</text>
</comment>
<dbReference type="Gene3D" id="2.100.10.30">
    <property type="entry name" value="Jacalin-like lectin domain"/>
    <property type="match status" value="1"/>
</dbReference>
<evidence type="ECO:0000313" key="6">
    <source>
        <dbReference type="Proteomes" id="UP000620124"/>
    </source>
</evidence>
<reference evidence="5" key="1">
    <citation type="submission" date="2020-05" db="EMBL/GenBank/DDBJ databases">
        <title>Mycena genomes resolve the evolution of fungal bioluminescence.</title>
        <authorList>
            <person name="Tsai I.J."/>
        </authorList>
    </citation>
    <scope>NUCLEOTIDE SEQUENCE</scope>
    <source>
        <strain evidence="5">CCC161011</strain>
    </source>
</reference>